<reference evidence="2" key="1">
    <citation type="submission" date="2015-02" db="EMBL/GenBank/DDBJ databases">
        <title>Genome Assembly of Bacillaceae bacterium MTCC 8252.</title>
        <authorList>
            <person name="Verma A."/>
            <person name="Khatri I."/>
            <person name="Mual P."/>
            <person name="Subramanian S."/>
            <person name="Krishnamurthi S."/>
        </authorList>
    </citation>
    <scope>NUCLEOTIDE SEQUENCE [LARGE SCALE GENOMIC DNA]</scope>
    <source>
        <strain evidence="2">MTCC 8252</strain>
    </source>
</reference>
<evidence type="ECO:0000313" key="2">
    <source>
        <dbReference type="EMBL" id="KKB41203.1"/>
    </source>
</evidence>
<keyword evidence="1" id="KW-1133">Transmembrane helix</keyword>
<dbReference type="EMBL" id="JWIR02000024">
    <property type="protein sequence ID" value="KKB41203.1"/>
    <property type="molecule type" value="Genomic_DNA"/>
</dbReference>
<protein>
    <recommendedName>
        <fullName evidence="4">DUF2812 domain-containing protein</fullName>
    </recommendedName>
</protein>
<feature type="transmembrane region" description="Helical" evidence="1">
    <location>
        <begin position="150"/>
        <end position="170"/>
    </location>
</feature>
<evidence type="ECO:0000313" key="3">
    <source>
        <dbReference type="Proteomes" id="UP000031563"/>
    </source>
</evidence>
<dbReference type="Pfam" id="PF11193">
    <property type="entry name" value="DUF2812"/>
    <property type="match status" value="1"/>
</dbReference>
<evidence type="ECO:0008006" key="4">
    <source>
        <dbReference type="Google" id="ProtNLM"/>
    </source>
</evidence>
<evidence type="ECO:0000256" key="1">
    <source>
        <dbReference type="SAM" id="Phobius"/>
    </source>
</evidence>
<feature type="transmembrane region" description="Helical" evidence="1">
    <location>
        <begin position="115"/>
        <end position="138"/>
    </location>
</feature>
<sequence length="184" mass="21048">MKNEKYMSSGGLAFTEEKDMKKLSKMAEKGWVLHSFAPLGYKLRKSNPRHVVYSLDYHDVAKEDLEDYYDIFRAGGWQPVCSEGNMHIFSAPPGTKPIYTDGATRLEKYKRARKLLSKVTLILFAFTALCFLVNFLFIQDYTGLAGVISYIVQTLAIALFLPSLMTWAAFEVRIRRMASDLKHE</sequence>
<name>A0A0F5I6Y1_BACTR</name>
<gene>
    <name evidence="2" type="ORF">QY95_00910</name>
</gene>
<dbReference type="AlphaFoldDB" id="A0A0F5I6Y1"/>
<keyword evidence="1" id="KW-0472">Membrane</keyword>
<organism evidence="2 3">
    <name type="scientific">Bacillus thermotolerans</name>
    <name type="common">Quasibacillus thermotolerans</name>
    <dbReference type="NCBI Taxonomy" id="1221996"/>
    <lineage>
        <taxon>Bacteria</taxon>
        <taxon>Bacillati</taxon>
        <taxon>Bacillota</taxon>
        <taxon>Bacilli</taxon>
        <taxon>Bacillales</taxon>
        <taxon>Bacillaceae</taxon>
        <taxon>Bacillus</taxon>
    </lineage>
</organism>
<dbReference type="RefSeq" id="WP_040036868.1">
    <property type="nucleotide sequence ID" value="NZ_JWIQ02000009.1"/>
</dbReference>
<dbReference type="STRING" id="1221996.QY95_00910"/>
<dbReference type="Proteomes" id="UP000031563">
    <property type="component" value="Unassembled WGS sequence"/>
</dbReference>
<dbReference type="OrthoDB" id="1928173at2"/>
<proteinExistence type="predicted"/>
<dbReference type="InterPro" id="IPR021359">
    <property type="entry name" value="DUF2812"/>
</dbReference>
<comment type="caution">
    <text evidence="2">The sequence shown here is derived from an EMBL/GenBank/DDBJ whole genome shotgun (WGS) entry which is preliminary data.</text>
</comment>
<accession>A0A0F5I6Y1</accession>
<keyword evidence="1" id="KW-0812">Transmembrane</keyword>
<keyword evidence="3" id="KW-1185">Reference proteome</keyword>